<sequence>MSAAGALTLPLSSVEVMRRVAALHDQGEYAKAEVLISGALGKEVWVLLGDVAHWLWLLDRTDCPWYPTMRLFRPRAEGDWDHVFDRASNDLTLRTRILEL</sequence>
<dbReference type="AlphaFoldDB" id="A0A560HG04"/>
<proteinExistence type="predicted"/>
<dbReference type="RefSeq" id="WP_186455632.1">
    <property type="nucleotide sequence ID" value="NZ_VITR01000003.1"/>
</dbReference>
<comment type="caution">
    <text evidence="1">The sequence shown here is derived from an EMBL/GenBank/DDBJ whole genome shotgun (WGS) entry which is preliminary data.</text>
</comment>
<gene>
    <name evidence="1" type="ORF">FBZ90_103176</name>
</gene>
<reference evidence="1 2" key="1">
    <citation type="submission" date="2019-06" db="EMBL/GenBank/DDBJ databases">
        <title>Genomic Encyclopedia of Type Strains, Phase IV (KMG-V): Genome sequencing to study the core and pangenomes of soil and plant-associated prokaryotes.</title>
        <authorList>
            <person name="Whitman W."/>
        </authorList>
    </citation>
    <scope>NUCLEOTIDE SEQUENCE [LARGE SCALE GENOMIC DNA]</scope>
    <source>
        <strain evidence="1 2">BR 11622</strain>
    </source>
</reference>
<name>A0A560HG04_9PROT</name>
<accession>A0A560HG04</accession>
<evidence type="ECO:0000313" key="1">
    <source>
        <dbReference type="EMBL" id="TWB44270.1"/>
    </source>
</evidence>
<keyword evidence="2" id="KW-1185">Reference proteome</keyword>
<evidence type="ECO:0000313" key="2">
    <source>
        <dbReference type="Proteomes" id="UP000315751"/>
    </source>
</evidence>
<protein>
    <submittedName>
        <fullName evidence="1">Uncharacterized protein</fullName>
    </submittedName>
</protein>
<organism evidence="1 2">
    <name type="scientific">Nitrospirillum amazonense</name>
    <dbReference type="NCBI Taxonomy" id="28077"/>
    <lineage>
        <taxon>Bacteria</taxon>
        <taxon>Pseudomonadati</taxon>
        <taxon>Pseudomonadota</taxon>
        <taxon>Alphaproteobacteria</taxon>
        <taxon>Rhodospirillales</taxon>
        <taxon>Azospirillaceae</taxon>
        <taxon>Nitrospirillum</taxon>
    </lineage>
</organism>
<dbReference type="Proteomes" id="UP000315751">
    <property type="component" value="Unassembled WGS sequence"/>
</dbReference>
<dbReference type="EMBL" id="VITR01000003">
    <property type="protein sequence ID" value="TWB44270.1"/>
    <property type="molecule type" value="Genomic_DNA"/>
</dbReference>